<dbReference type="EMBL" id="HBHX01057990">
    <property type="protein sequence ID" value="CAE0137953.1"/>
    <property type="molecule type" value="Transcribed_RNA"/>
</dbReference>
<sequence>MVVTTLGLLRTVRLLTPSQSTLLRWMSYYVAKFALAHGVKRYGATRLYRRVAESSGRLTSSPEQRLAFLGALKGAIRAPSRGYALLMQYDQLLWRWLQEQSTTRASSNSHTQCAAQWQTTRQTEMSKALMASSMRLLLITSGSKPPVKRIQPYGSESRSGSSRI</sequence>
<evidence type="ECO:0000313" key="1">
    <source>
        <dbReference type="EMBL" id="CAE0137953.1"/>
    </source>
</evidence>
<proteinExistence type="predicted"/>
<dbReference type="AlphaFoldDB" id="A0A7S3FBM5"/>
<accession>A0A7S3FBM5</accession>
<organism evidence="1">
    <name type="scientific">Haptolina ericina</name>
    <dbReference type="NCBI Taxonomy" id="156174"/>
    <lineage>
        <taxon>Eukaryota</taxon>
        <taxon>Haptista</taxon>
        <taxon>Haptophyta</taxon>
        <taxon>Prymnesiophyceae</taxon>
        <taxon>Prymnesiales</taxon>
        <taxon>Prymnesiaceae</taxon>
        <taxon>Haptolina</taxon>
    </lineage>
</organism>
<gene>
    <name evidence="1" type="ORF">HERI1096_LOCUS31995</name>
</gene>
<protein>
    <submittedName>
        <fullName evidence="1">Uncharacterized protein</fullName>
    </submittedName>
</protein>
<reference evidence="1" key="1">
    <citation type="submission" date="2021-01" db="EMBL/GenBank/DDBJ databases">
        <authorList>
            <person name="Corre E."/>
            <person name="Pelletier E."/>
            <person name="Niang G."/>
            <person name="Scheremetjew M."/>
            <person name="Finn R."/>
            <person name="Kale V."/>
            <person name="Holt S."/>
            <person name="Cochrane G."/>
            <person name="Meng A."/>
            <person name="Brown T."/>
            <person name="Cohen L."/>
        </authorList>
    </citation>
    <scope>NUCLEOTIDE SEQUENCE</scope>
    <source>
        <strain evidence="1">CCMP281</strain>
    </source>
</reference>
<name>A0A7S3FBM5_9EUKA</name>